<dbReference type="Proteomes" id="UP000308197">
    <property type="component" value="Unassembled WGS sequence"/>
</dbReference>
<reference evidence="2 3" key="1">
    <citation type="journal article" date="2019" name="Nat. Ecol. Evol.">
        <title>Megaphylogeny resolves global patterns of mushroom evolution.</title>
        <authorList>
            <person name="Varga T."/>
            <person name="Krizsan K."/>
            <person name="Foldi C."/>
            <person name="Dima B."/>
            <person name="Sanchez-Garcia M."/>
            <person name="Sanchez-Ramirez S."/>
            <person name="Szollosi G.J."/>
            <person name="Szarkandi J.G."/>
            <person name="Papp V."/>
            <person name="Albert L."/>
            <person name="Andreopoulos W."/>
            <person name="Angelini C."/>
            <person name="Antonin V."/>
            <person name="Barry K.W."/>
            <person name="Bougher N.L."/>
            <person name="Buchanan P."/>
            <person name="Buyck B."/>
            <person name="Bense V."/>
            <person name="Catcheside P."/>
            <person name="Chovatia M."/>
            <person name="Cooper J."/>
            <person name="Damon W."/>
            <person name="Desjardin D."/>
            <person name="Finy P."/>
            <person name="Geml J."/>
            <person name="Haridas S."/>
            <person name="Hughes K."/>
            <person name="Justo A."/>
            <person name="Karasinski D."/>
            <person name="Kautmanova I."/>
            <person name="Kiss B."/>
            <person name="Kocsube S."/>
            <person name="Kotiranta H."/>
            <person name="LaButti K.M."/>
            <person name="Lechner B.E."/>
            <person name="Liimatainen K."/>
            <person name="Lipzen A."/>
            <person name="Lukacs Z."/>
            <person name="Mihaltcheva S."/>
            <person name="Morgado L.N."/>
            <person name="Niskanen T."/>
            <person name="Noordeloos M.E."/>
            <person name="Ohm R.A."/>
            <person name="Ortiz-Santana B."/>
            <person name="Ovrebo C."/>
            <person name="Racz N."/>
            <person name="Riley R."/>
            <person name="Savchenko A."/>
            <person name="Shiryaev A."/>
            <person name="Soop K."/>
            <person name="Spirin V."/>
            <person name="Szebenyi C."/>
            <person name="Tomsovsky M."/>
            <person name="Tulloss R.E."/>
            <person name="Uehling J."/>
            <person name="Grigoriev I.V."/>
            <person name="Vagvolgyi C."/>
            <person name="Papp T."/>
            <person name="Martin F.M."/>
            <person name="Miettinen O."/>
            <person name="Hibbett D.S."/>
            <person name="Nagy L.G."/>
        </authorList>
    </citation>
    <scope>NUCLEOTIDE SEQUENCE [LARGE SCALE GENOMIC DNA]</scope>
    <source>
        <strain evidence="2 3">HHB13444</strain>
    </source>
</reference>
<accession>A0A5C3NVW4</accession>
<evidence type="ECO:0000256" key="1">
    <source>
        <dbReference type="SAM" id="MobiDB-lite"/>
    </source>
</evidence>
<dbReference type="STRING" id="1314778.A0A5C3NVW4"/>
<gene>
    <name evidence="2" type="ORF">K466DRAFT_667065</name>
</gene>
<sequence length="642" mass="70147">MAPSPPATQFETFFPAESDVHNDIALLSYLLANVKYTQDVGAGAGDDARESKTKTDPLRAWKYLAFILTTGEGRDGSSGNRVVAVTGQVENGALTAAVVTRDVQLSPPAQTSGHFAITQVESLSKIGRDLLLHYDSTSIDVPFSQHVSDVFSILKYLFSPTRGTSSSSPGTARIYRTTAFALFISRRCYRTLRARVLQGTRIWSRHPLELIHDWYTAEPRELAAAQFALNPSLRPLLAVHDIHPDAPSESKEGTPLAYTISTDSAEKWVRMLRTFLDGMLDAYRAEAAWTTDTAQDLYEMLLVLHNALAVGIVHHLISGPTGLAEHLDSKRLARPAEHHPLEDAILNPSPDTAATSGSASGEDQDQDEGPDDPTMSVTRYLQTLCIAYEAADFYTSYGQRMASQRMQLQAYTISCKPSIPDVTAATVREFANRFVDRFPFPDTTVDAALETLAASLEKKSFDAAEHPEAVLMALACSSMSGTVAVEGVDSEDVAIQFMFRTTRVPVGVSEKCCFCCHELAELLKRRAGVDCVLPGQGTHPTVIFPWIPPPGLPPEVLVELRLIFLRVLHSTIETVLDDIRSAQPSSADPMSPAEAQPLHKSDDFRARRFTLTPDNSPVINIPPQAEASVGDLDSGFTEEFSL</sequence>
<name>A0A5C3NVW4_9APHY</name>
<protein>
    <submittedName>
        <fullName evidence="2">Uncharacterized protein</fullName>
    </submittedName>
</protein>
<feature type="compositionally biased region" description="Acidic residues" evidence="1">
    <location>
        <begin position="362"/>
        <end position="371"/>
    </location>
</feature>
<evidence type="ECO:0000313" key="2">
    <source>
        <dbReference type="EMBL" id="TFK81515.1"/>
    </source>
</evidence>
<feature type="compositionally biased region" description="Basic and acidic residues" evidence="1">
    <location>
        <begin position="597"/>
        <end position="606"/>
    </location>
</feature>
<feature type="region of interest" description="Disordered" evidence="1">
    <location>
        <begin position="341"/>
        <end position="374"/>
    </location>
</feature>
<organism evidence="2 3">
    <name type="scientific">Polyporus arcularius HHB13444</name>
    <dbReference type="NCBI Taxonomy" id="1314778"/>
    <lineage>
        <taxon>Eukaryota</taxon>
        <taxon>Fungi</taxon>
        <taxon>Dikarya</taxon>
        <taxon>Basidiomycota</taxon>
        <taxon>Agaricomycotina</taxon>
        <taxon>Agaricomycetes</taxon>
        <taxon>Polyporales</taxon>
        <taxon>Polyporaceae</taxon>
        <taxon>Polyporus</taxon>
    </lineage>
</organism>
<feature type="compositionally biased region" description="Polar residues" evidence="1">
    <location>
        <begin position="349"/>
        <end position="359"/>
    </location>
</feature>
<dbReference type="EMBL" id="ML211593">
    <property type="protein sequence ID" value="TFK81515.1"/>
    <property type="molecule type" value="Genomic_DNA"/>
</dbReference>
<feature type="region of interest" description="Disordered" evidence="1">
    <location>
        <begin position="582"/>
        <end position="642"/>
    </location>
</feature>
<dbReference type="AlphaFoldDB" id="A0A5C3NVW4"/>
<proteinExistence type="predicted"/>
<evidence type="ECO:0000313" key="3">
    <source>
        <dbReference type="Proteomes" id="UP000308197"/>
    </source>
</evidence>
<dbReference type="InParanoid" id="A0A5C3NVW4"/>
<keyword evidence="3" id="KW-1185">Reference proteome</keyword>